<keyword evidence="4" id="KW-1185">Reference proteome</keyword>
<dbReference type="EMBL" id="FMYH01000001">
    <property type="protein sequence ID" value="SDB95735.1"/>
    <property type="molecule type" value="Genomic_DNA"/>
</dbReference>
<feature type="domain" description="Phosphatidic acid phosphatase type 2/haloperoxidase" evidence="2">
    <location>
        <begin position="129"/>
        <end position="234"/>
    </location>
</feature>
<organism evidence="3 4">
    <name type="scientific">Sanguibacter gelidistatuariae</name>
    <dbReference type="NCBI Taxonomy" id="1814289"/>
    <lineage>
        <taxon>Bacteria</taxon>
        <taxon>Bacillati</taxon>
        <taxon>Actinomycetota</taxon>
        <taxon>Actinomycetes</taxon>
        <taxon>Micrococcales</taxon>
        <taxon>Sanguibacteraceae</taxon>
        <taxon>Sanguibacter</taxon>
    </lineage>
</organism>
<protein>
    <submittedName>
        <fullName evidence="3">PAP2 superfamily protein</fullName>
    </submittedName>
</protein>
<dbReference type="SMART" id="SM00014">
    <property type="entry name" value="acidPPc"/>
    <property type="match status" value="1"/>
</dbReference>
<feature type="transmembrane region" description="Helical" evidence="1">
    <location>
        <begin position="305"/>
        <end position="327"/>
    </location>
</feature>
<evidence type="ECO:0000313" key="4">
    <source>
        <dbReference type="Proteomes" id="UP000199039"/>
    </source>
</evidence>
<feature type="transmembrane region" description="Helical" evidence="1">
    <location>
        <begin position="100"/>
        <end position="121"/>
    </location>
</feature>
<feature type="transmembrane region" description="Helical" evidence="1">
    <location>
        <begin position="166"/>
        <end position="185"/>
    </location>
</feature>
<dbReference type="InterPro" id="IPR036938">
    <property type="entry name" value="PAP2/HPO_sf"/>
</dbReference>
<evidence type="ECO:0000313" key="3">
    <source>
        <dbReference type="EMBL" id="SDB95735.1"/>
    </source>
</evidence>
<feature type="transmembrane region" description="Helical" evidence="1">
    <location>
        <begin position="128"/>
        <end position="146"/>
    </location>
</feature>
<keyword evidence="1" id="KW-0812">Transmembrane</keyword>
<proteinExistence type="predicted"/>
<feature type="transmembrane region" description="Helical" evidence="1">
    <location>
        <begin position="49"/>
        <end position="69"/>
    </location>
</feature>
<keyword evidence="1" id="KW-0472">Membrane</keyword>
<keyword evidence="1" id="KW-1133">Transmembrane helix</keyword>
<evidence type="ECO:0000259" key="2">
    <source>
        <dbReference type="SMART" id="SM00014"/>
    </source>
</evidence>
<feature type="transmembrane region" description="Helical" evidence="1">
    <location>
        <begin position="263"/>
        <end position="285"/>
    </location>
</feature>
<gene>
    <name evidence="3" type="ORF">SAMN05216410_1147</name>
</gene>
<dbReference type="Pfam" id="PF01569">
    <property type="entry name" value="PAP2"/>
    <property type="match status" value="1"/>
</dbReference>
<dbReference type="InterPro" id="IPR000326">
    <property type="entry name" value="PAP2/HPO"/>
</dbReference>
<dbReference type="Proteomes" id="UP000199039">
    <property type="component" value="Unassembled WGS sequence"/>
</dbReference>
<reference evidence="3 4" key="1">
    <citation type="submission" date="2016-09" db="EMBL/GenBank/DDBJ databases">
        <authorList>
            <person name="Capua I."/>
            <person name="De Benedictis P."/>
            <person name="Joannis T."/>
            <person name="Lombin L.H."/>
            <person name="Cattoli G."/>
        </authorList>
    </citation>
    <scope>NUCLEOTIDE SEQUENCE [LARGE SCALE GENOMIC DNA]</scope>
    <source>
        <strain evidence="3 4">ISLP-3</strain>
    </source>
</reference>
<evidence type="ECO:0000256" key="1">
    <source>
        <dbReference type="SAM" id="Phobius"/>
    </source>
</evidence>
<sequence length="340" mass="34889">MRPDDATRLLPVTGPPVPPALAVLAGSTAPPDAGRTPPTAYAVPVRPRILALLVAIAAAVATIAVWRGFVGTHLGQVVEEITYDGALYGRTRLWTLAEPLLDVVSVSFVVLGTIVAMGVALVRRRWSLAAQVAVVMVGSNVSTQLLKNYVFDRADLGTESWWGNSLPSGHTTVAASVSVALVLAVPRVARPVVALLGAAYTAATGISTLVGQWHRPSDVVAAVCVVLFWGALACVLTTRSALDPARPGVTGGNRYAPRGSGTGWTLTVLGLVAVVCGVVAGWALYQTASVVESAAEVTSRVELVAYLGGACAVVAATAMAFALLLALRQAVARATAGVSV</sequence>
<feature type="transmembrane region" description="Helical" evidence="1">
    <location>
        <begin position="219"/>
        <end position="242"/>
    </location>
</feature>
<dbReference type="Gene3D" id="1.20.144.10">
    <property type="entry name" value="Phosphatidic acid phosphatase type 2/haloperoxidase"/>
    <property type="match status" value="1"/>
</dbReference>
<feature type="transmembrane region" description="Helical" evidence="1">
    <location>
        <begin position="192"/>
        <end position="213"/>
    </location>
</feature>
<accession>A0A1G6HPE8</accession>
<dbReference type="STRING" id="1814289.SAMN05216410_1147"/>
<dbReference type="AlphaFoldDB" id="A0A1G6HPE8"/>
<name>A0A1G6HPE8_9MICO</name>
<dbReference type="RefSeq" id="WP_245700870.1">
    <property type="nucleotide sequence ID" value="NZ_FMYH01000001.1"/>
</dbReference>
<dbReference type="SUPFAM" id="SSF48317">
    <property type="entry name" value="Acid phosphatase/Vanadium-dependent haloperoxidase"/>
    <property type="match status" value="1"/>
</dbReference>